<accession>A0A7C8BRW5</accession>
<comment type="caution">
    <text evidence="2">The sequence shown here is derived from an EMBL/GenBank/DDBJ whole genome shotgun (WGS) entry which is preliminary data.</text>
</comment>
<dbReference type="EMBL" id="WBKA01000002">
    <property type="protein sequence ID" value="KAB1632938.1"/>
    <property type="molecule type" value="Genomic_DNA"/>
</dbReference>
<evidence type="ECO:0000256" key="1">
    <source>
        <dbReference type="SAM" id="Phobius"/>
    </source>
</evidence>
<gene>
    <name evidence="2" type="ORF">F8O02_03520</name>
</gene>
<dbReference type="Pfam" id="PF07963">
    <property type="entry name" value="N_methyl"/>
    <property type="match status" value="1"/>
</dbReference>
<keyword evidence="1" id="KW-0812">Transmembrane</keyword>
<dbReference type="InterPro" id="IPR012902">
    <property type="entry name" value="N_methyl_site"/>
</dbReference>
<keyword evidence="3" id="KW-1185">Reference proteome</keyword>
<reference evidence="2 3" key="1">
    <citation type="submission" date="2019-09" db="EMBL/GenBank/DDBJ databases">
        <title>Phylogeny of genus Pseudoclavibacter and closely related genus.</title>
        <authorList>
            <person name="Li Y."/>
        </authorList>
    </citation>
    <scope>NUCLEOTIDE SEQUENCE [LARGE SCALE GENOMIC DNA]</scope>
    <source>
        <strain evidence="2 3">JCM 16921</strain>
    </source>
</reference>
<feature type="transmembrane region" description="Helical" evidence="1">
    <location>
        <begin position="28"/>
        <end position="47"/>
    </location>
</feature>
<protein>
    <submittedName>
        <fullName evidence="2">Prepilin-type N-terminal cleavage/methylation domain-containing protein</fullName>
    </submittedName>
</protein>
<evidence type="ECO:0000313" key="3">
    <source>
        <dbReference type="Proteomes" id="UP000481339"/>
    </source>
</evidence>
<dbReference type="Proteomes" id="UP000481339">
    <property type="component" value="Unassembled WGS sequence"/>
</dbReference>
<keyword evidence="1" id="KW-0472">Membrane</keyword>
<dbReference type="RefSeq" id="WP_158035860.1">
    <property type="nucleotide sequence ID" value="NZ_BAAAZV010000003.1"/>
</dbReference>
<keyword evidence="1" id="KW-1133">Transmembrane helix</keyword>
<organism evidence="2 3">
    <name type="scientific">Pseudoclavibacter caeni</name>
    <dbReference type="NCBI Taxonomy" id="908846"/>
    <lineage>
        <taxon>Bacteria</taxon>
        <taxon>Bacillati</taxon>
        <taxon>Actinomycetota</taxon>
        <taxon>Actinomycetes</taxon>
        <taxon>Micrococcales</taxon>
        <taxon>Microbacteriaceae</taxon>
        <taxon>Pseudoclavibacter</taxon>
    </lineage>
</organism>
<name>A0A7C8BRW5_9MICO</name>
<evidence type="ECO:0000313" key="2">
    <source>
        <dbReference type="EMBL" id="KAB1632938.1"/>
    </source>
</evidence>
<dbReference type="OrthoDB" id="9847850at2"/>
<sequence>MTRGTAGAAPGGCGHAHRSQGGITFVEVIVSLAILMLVAIIIVPAILSTLRLTRISAATSAATSFAQGQVSGVMAAGDSNDVTADTNSDGSATPAGLYTCGTVLQNIAIVANQAFPDSAYVQADDLPDAERLKKLYTAEQTAFRLGPDAFTGSRDFGGRAGTLWVTQSVELNFPRADTPVSFTADAERSQPVDTMCSPSITSSTCASDATCQIGWLTYTVTVRLDNEAGQELTSQQAVLPMRTGGVE</sequence>
<proteinExistence type="predicted"/>
<dbReference type="AlphaFoldDB" id="A0A7C8BRW5"/>